<dbReference type="AlphaFoldDB" id="A0A383E3K3"/>
<dbReference type="InterPro" id="IPR001667">
    <property type="entry name" value="DDH_dom"/>
</dbReference>
<dbReference type="SUPFAM" id="SSF64182">
    <property type="entry name" value="DHH phosphoesterases"/>
    <property type="match status" value="1"/>
</dbReference>
<dbReference type="EMBL" id="UINC01222072">
    <property type="protein sequence ID" value="SVE50688.1"/>
    <property type="molecule type" value="Genomic_DNA"/>
</dbReference>
<proteinExistence type="predicted"/>
<accession>A0A383E3K3</accession>
<dbReference type="PANTHER" id="PTHR47618:SF1">
    <property type="entry name" value="BIFUNCTIONAL OLIGORIBONUCLEASE AND PAP PHOSPHATASE NRNA"/>
    <property type="match status" value="1"/>
</dbReference>
<gene>
    <name evidence="2" type="ORF">METZ01_LOCUS503542</name>
</gene>
<feature type="domain" description="DDH" evidence="1">
    <location>
        <begin position="22"/>
        <end position="170"/>
    </location>
</feature>
<dbReference type="InterPro" id="IPR038763">
    <property type="entry name" value="DHH_sf"/>
</dbReference>
<sequence length="181" mass="20373">MAMIKQHEWNAFSALLDKSQTVLFITHVNADGDGLGSQIAFYHYLNSLGKDCRIINPTPLPHNYNIIDPERIVEVYEDTCNAWILKADLAIVFDIGDFRRVGKIGELVYKKITSVSIDHHPARKNHPLKLNLVDSSAPATGYLVWKYFQEIGYASNEMPIPIAQALYASIVTDTGSFKYQS</sequence>
<evidence type="ECO:0000259" key="1">
    <source>
        <dbReference type="Pfam" id="PF01368"/>
    </source>
</evidence>
<dbReference type="Pfam" id="PF01368">
    <property type="entry name" value="DHH"/>
    <property type="match status" value="1"/>
</dbReference>
<dbReference type="PANTHER" id="PTHR47618">
    <property type="entry name" value="BIFUNCTIONAL OLIGORIBONUCLEASE AND PAP PHOSPHATASE NRNA"/>
    <property type="match status" value="1"/>
</dbReference>
<organism evidence="2">
    <name type="scientific">marine metagenome</name>
    <dbReference type="NCBI Taxonomy" id="408172"/>
    <lineage>
        <taxon>unclassified sequences</taxon>
        <taxon>metagenomes</taxon>
        <taxon>ecological metagenomes</taxon>
    </lineage>
</organism>
<protein>
    <recommendedName>
        <fullName evidence="1">DDH domain-containing protein</fullName>
    </recommendedName>
</protein>
<dbReference type="InterPro" id="IPR051319">
    <property type="entry name" value="Oligoribo/pAp-PDE_c-di-AMP_PDE"/>
</dbReference>
<dbReference type="Gene3D" id="3.90.1640.10">
    <property type="entry name" value="inorganic pyrophosphatase (n-terminal core)"/>
    <property type="match status" value="1"/>
</dbReference>
<name>A0A383E3K3_9ZZZZ</name>
<evidence type="ECO:0000313" key="2">
    <source>
        <dbReference type="EMBL" id="SVE50688.1"/>
    </source>
</evidence>
<feature type="non-terminal residue" evidence="2">
    <location>
        <position position="181"/>
    </location>
</feature>
<reference evidence="2" key="1">
    <citation type="submission" date="2018-05" db="EMBL/GenBank/DDBJ databases">
        <authorList>
            <person name="Lanie J.A."/>
            <person name="Ng W.-L."/>
            <person name="Kazmierczak K.M."/>
            <person name="Andrzejewski T.M."/>
            <person name="Davidsen T.M."/>
            <person name="Wayne K.J."/>
            <person name="Tettelin H."/>
            <person name="Glass J.I."/>
            <person name="Rusch D."/>
            <person name="Podicherti R."/>
            <person name="Tsui H.-C.T."/>
            <person name="Winkler M.E."/>
        </authorList>
    </citation>
    <scope>NUCLEOTIDE SEQUENCE</scope>
</reference>